<accession>A0AAV6P1V5</accession>
<feature type="compositionally biased region" description="Basic and acidic residues" evidence="1">
    <location>
        <begin position="7"/>
        <end position="16"/>
    </location>
</feature>
<protein>
    <submittedName>
        <fullName evidence="2">Uncharacterized protein</fullName>
    </submittedName>
</protein>
<sequence length="106" mass="11978">MGSVAQRIREQRRSQSETESLSHTTNLAPLSDSTEALDNKHPSSSASHPDAEFAIDDIQIDLQFPPLEPNGERKLPDPTRLRTFKRLLSRQGRVSPCNPRLVQEYL</sequence>
<feature type="non-terminal residue" evidence="2">
    <location>
        <position position="1"/>
    </location>
</feature>
<dbReference type="Proteomes" id="UP000685013">
    <property type="component" value="Chromosome 1"/>
</dbReference>
<gene>
    <name evidence="2" type="ORF">SDJN03_00021</name>
</gene>
<keyword evidence="3" id="KW-1185">Reference proteome</keyword>
<evidence type="ECO:0000256" key="1">
    <source>
        <dbReference type="SAM" id="MobiDB-lite"/>
    </source>
</evidence>
<feature type="compositionally biased region" description="Polar residues" evidence="1">
    <location>
        <begin position="21"/>
        <end position="47"/>
    </location>
</feature>
<dbReference type="EMBL" id="JAGKQH010000001">
    <property type="protein sequence ID" value="KAG6606679.1"/>
    <property type="molecule type" value="Genomic_DNA"/>
</dbReference>
<evidence type="ECO:0000313" key="3">
    <source>
        <dbReference type="Proteomes" id="UP000685013"/>
    </source>
</evidence>
<dbReference type="AlphaFoldDB" id="A0AAV6P1V5"/>
<comment type="caution">
    <text evidence="2">The sequence shown here is derived from an EMBL/GenBank/DDBJ whole genome shotgun (WGS) entry which is preliminary data.</text>
</comment>
<name>A0AAV6P1V5_9ROSI</name>
<reference evidence="2 3" key="1">
    <citation type="journal article" date="2021" name="Hortic Res">
        <title>The domestication of Cucurbita argyrosperma as revealed by the genome of its wild relative.</title>
        <authorList>
            <person name="Barrera-Redondo J."/>
            <person name="Sanchez-de la Vega G."/>
            <person name="Aguirre-Liguori J.A."/>
            <person name="Castellanos-Morales G."/>
            <person name="Gutierrez-Guerrero Y.T."/>
            <person name="Aguirre-Dugua X."/>
            <person name="Aguirre-Planter E."/>
            <person name="Tenaillon M.I."/>
            <person name="Lira-Saade R."/>
            <person name="Eguiarte L.E."/>
        </authorList>
    </citation>
    <scope>NUCLEOTIDE SEQUENCE [LARGE SCALE GENOMIC DNA]</scope>
    <source>
        <strain evidence="2">JBR-2021</strain>
    </source>
</reference>
<organism evidence="2 3">
    <name type="scientific">Cucurbita argyrosperma subsp. sororia</name>
    <dbReference type="NCBI Taxonomy" id="37648"/>
    <lineage>
        <taxon>Eukaryota</taxon>
        <taxon>Viridiplantae</taxon>
        <taxon>Streptophyta</taxon>
        <taxon>Embryophyta</taxon>
        <taxon>Tracheophyta</taxon>
        <taxon>Spermatophyta</taxon>
        <taxon>Magnoliopsida</taxon>
        <taxon>eudicotyledons</taxon>
        <taxon>Gunneridae</taxon>
        <taxon>Pentapetalae</taxon>
        <taxon>rosids</taxon>
        <taxon>fabids</taxon>
        <taxon>Cucurbitales</taxon>
        <taxon>Cucurbitaceae</taxon>
        <taxon>Cucurbiteae</taxon>
        <taxon>Cucurbita</taxon>
    </lineage>
</organism>
<proteinExistence type="predicted"/>
<feature type="region of interest" description="Disordered" evidence="1">
    <location>
        <begin position="1"/>
        <end position="52"/>
    </location>
</feature>
<evidence type="ECO:0000313" key="2">
    <source>
        <dbReference type="EMBL" id="KAG6606679.1"/>
    </source>
</evidence>